<dbReference type="SUPFAM" id="SSF51735">
    <property type="entry name" value="NAD(P)-binding Rossmann-fold domains"/>
    <property type="match status" value="1"/>
</dbReference>
<dbReference type="EMBL" id="LXND01000052">
    <property type="protein sequence ID" value="OAD63923.1"/>
    <property type="molecule type" value="Genomic_DNA"/>
</dbReference>
<feature type="transmembrane region" description="Helical" evidence="9">
    <location>
        <begin position="173"/>
        <end position="196"/>
    </location>
</feature>
<feature type="transmembrane region" description="Helical" evidence="9">
    <location>
        <begin position="318"/>
        <end position="337"/>
    </location>
</feature>
<feature type="transmembrane region" description="Helical" evidence="9">
    <location>
        <begin position="141"/>
        <end position="161"/>
    </location>
</feature>
<comment type="similarity">
    <text evidence="2">Belongs to the monovalent cation:proton antiporter 2 (CPA2) transporter (TC 2.A.37) family.</text>
</comment>
<keyword evidence="12" id="KW-1185">Reference proteome</keyword>
<feature type="transmembrane region" description="Helical" evidence="9">
    <location>
        <begin position="241"/>
        <end position="274"/>
    </location>
</feature>
<feature type="transmembrane region" description="Helical" evidence="9">
    <location>
        <begin position="108"/>
        <end position="129"/>
    </location>
</feature>
<dbReference type="PANTHER" id="PTHR43562">
    <property type="entry name" value="NAPA-TYPE SODIUM/HYDROGEN ANTIPORTER"/>
    <property type="match status" value="1"/>
</dbReference>
<dbReference type="PROSITE" id="PS51202">
    <property type="entry name" value="RCK_C"/>
    <property type="match status" value="1"/>
</dbReference>
<evidence type="ECO:0000256" key="5">
    <source>
        <dbReference type="ARBA" id="ARBA00022692"/>
    </source>
</evidence>
<organism evidence="11 12">
    <name type="scientific">Pediococcus parvulus</name>
    <dbReference type="NCBI Taxonomy" id="54062"/>
    <lineage>
        <taxon>Bacteria</taxon>
        <taxon>Bacillati</taxon>
        <taxon>Bacillota</taxon>
        <taxon>Bacilli</taxon>
        <taxon>Lactobacillales</taxon>
        <taxon>Lactobacillaceae</taxon>
        <taxon>Pediococcus</taxon>
    </lineage>
</organism>
<feature type="domain" description="RCK C-terminal" evidence="10">
    <location>
        <begin position="544"/>
        <end position="624"/>
    </location>
</feature>
<dbReference type="Gene3D" id="3.40.50.720">
    <property type="entry name" value="NAD(P)-binding Rossmann-like Domain"/>
    <property type="match status" value="1"/>
</dbReference>
<feature type="transmembrane region" description="Helical" evidence="9">
    <location>
        <begin position="379"/>
        <end position="396"/>
    </location>
</feature>
<comment type="subcellular location">
    <subcellularLocation>
        <location evidence="1">Membrane</location>
        <topology evidence="1">Multi-pass membrane protein</topology>
    </subcellularLocation>
</comment>
<accession>A0ABX2UGA0</accession>
<evidence type="ECO:0000256" key="4">
    <source>
        <dbReference type="ARBA" id="ARBA00022449"/>
    </source>
</evidence>
<gene>
    <name evidence="11" type="ORF">A7K95_07495</name>
</gene>
<keyword evidence="3" id="KW-0813">Transport</keyword>
<feature type="transmembrane region" description="Helical" evidence="9">
    <location>
        <begin position="202"/>
        <end position="220"/>
    </location>
</feature>
<evidence type="ECO:0000256" key="3">
    <source>
        <dbReference type="ARBA" id="ARBA00022448"/>
    </source>
</evidence>
<dbReference type="Pfam" id="PF02080">
    <property type="entry name" value="TrkA_C"/>
    <property type="match status" value="1"/>
</dbReference>
<evidence type="ECO:0000313" key="11">
    <source>
        <dbReference type="EMBL" id="OAD63923.1"/>
    </source>
</evidence>
<reference evidence="11 12" key="1">
    <citation type="submission" date="2016-05" db="EMBL/GenBank/DDBJ databases">
        <title>Draft genome sequence of Pediococcus parvulus 2.6, a probiotic beta-glucan producer strain.</title>
        <authorList>
            <person name="Mohedano M.L."/>
            <person name="Perez-Ramos A."/>
            <person name="Duenas M.T."/>
            <person name="Lamontanara A."/>
            <person name="Orru L."/>
            <person name="Spano G."/>
            <person name="Capozzi V."/>
            <person name="Lopez P."/>
        </authorList>
    </citation>
    <scope>NUCLEOTIDE SEQUENCE [LARGE SCALE GENOMIC DNA]</scope>
    <source>
        <strain evidence="11 12">2.6</strain>
    </source>
</reference>
<dbReference type="Gene3D" id="3.30.70.1450">
    <property type="entry name" value="Regulator of K+ conductance, C-terminal domain"/>
    <property type="match status" value="1"/>
</dbReference>
<dbReference type="InterPro" id="IPR006153">
    <property type="entry name" value="Cation/H_exchanger_TM"/>
</dbReference>
<dbReference type="InterPro" id="IPR038770">
    <property type="entry name" value="Na+/solute_symporter_sf"/>
</dbReference>
<dbReference type="InterPro" id="IPR006037">
    <property type="entry name" value="RCK_C"/>
</dbReference>
<feature type="transmembrane region" description="Helical" evidence="9">
    <location>
        <begin position="12"/>
        <end position="29"/>
    </location>
</feature>
<keyword evidence="7" id="KW-0406">Ion transport</keyword>
<evidence type="ECO:0000256" key="9">
    <source>
        <dbReference type="SAM" id="Phobius"/>
    </source>
</evidence>
<evidence type="ECO:0000256" key="1">
    <source>
        <dbReference type="ARBA" id="ARBA00004141"/>
    </source>
</evidence>
<evidence type="ECO:0000256" key="6">
    <source>
        <dbReference type="ARBA" id="ARBA00022989"/>
    </source>
</evidence>
<dbReference type="PANTHER" id="PTHR43562:SF1">
    <property type="entry name" value="NA(+)_H(+) ANTIPORTER YJBQ-RELATED"/>
    <property type="match status" value="1"/>
</dbReference>
<protein>
    <submittedName>
        <fullName evidence="11">Potassium transporter</fullName>
    </submittedName>
</protein>
<evidence type="ECO:0000256" key="7">
    <source>
        <dbReference type="ARBA" id="ARBA00023065"/>
    </source>
</evidence>
<keyword evidence="6 9" id="KW-1133">Transmembrane helix</keyword>
<dbReference type="Pfam" id="PF00999">
    <property type="entry name" value="Na_H_Exchanger"/>
    <property type="match status" value="1"/>
</dbReference>
<name>A0ABX2UGA0_9LACO</name>
<keyword evidence="4" id="KW-0050">Antiport</keyword>
<evidence type="ECO:0000256" key="8">
    <source>
        <dbReference type="ARBA" id="ARBA00023136"/>
    </source>
</evidence>
<feature type="transmembrane region" description="Helical" evidence="9">
    <location>
        <begin position="343"/>
        <end position="367"/>
    </location>
</feature>
<keyword evidence="8 9" id="KW-0472">Membrane</keyword>
<feature type="transmembrane region" description="Helical" evidence="9">
    <location>
        <begin position="286"/>
        <end position="306"/>
    </location>
</feature>
<evidence type="ECO:0000313" key="12">
    <source>
        <dbReference type="Proteomes" id="UP000077280"/>
    </source>
</evidence>
<dbReference type="InterPro" id="IPR036291">
    <property type="entry name" value="NAD(P)-bd_dom_sf"/>
</dbReference>
<evidence type="ECO:0000256" key="2">
    <source>
        <dbReference type="ARBA" id="ARBA00005551"/>
    </source>
</evidence>
<proteinExistence type="inferred from homology"/>
<evidence type="ECO:0000259" key="10">
    <source>
        <dbReference type="PROSITE" id="PS51202"/>
    </source>
</evidence>
<dbReference type="InterPro" id="IPR036721">
    <property type="entry name" value="RCK_C_sf"/>
</dbReference>
<dbReference type="SUPFAM" id="SSF116726">
    <property type="entry name" value="TrkA C-terminal domain-like"/>
    <property type="match status" value="1"/>
</dbReference>
<dbReference type="Gene3D" id="1.20.1530.20">
    <property type="match status" value="1"/>
</dbReference>
<dbReference type="Proteomes" id="UP000077280">
    <property type="component" value="Unassembled WGS sequence"/>
</dbReference>
<sequence length="626" mass="70291">MFGWRNFTMNQVSLLIMLFAALITPMLMARFKITFLPTAVVEIIIGIVLGPSLLNVVHTTGILNQLSDIGVIILLFLSGMEINFDLFKKSPTELSPLAQKNAAQNSRWSPILLSTLAYLTIIGISLSLAGIFKWTNLFSDFWLAAILFATISLGIVIATLKENELLSKAFGQTVLLIAVLGEVIPMLGLTFYASFFGDSSKSLWLLLLIIVVAVFLLRRFKFFFNFFEQINKSTTQLDIRLAFFLIVAMVTVASSVGAENILGAFIAGIILKLLRPSENTKDKLDSIGYGFFIPIFFMMSGIGLNLRTLLSDPQALTLIPLFFLAYIIAKLAIYPILKLRFKNMNAVAGTSLSTATITMVVAILQVAKNMHTINAHQSGAFLLAAVLTCIVSPLIFSKTYKPEPEDLKKQIVHFIGTNIFTVPVAQQLTQGWYDIQMYTDNEKNFRTYNSEINAHLLASLDAEELIKQGVFDTDILVVGHFRAQENYEIAKAAKAYGIRRVIVRFEDRNLLSEHEKQLRDLGIEIYNTPEVNIAMLRGLIETPSTMLLLNETENAIFEVQVRNRKYTGMEIKNLSFINKITISQIFRNRHLIRPVGSTQLELNDRLIFTGNKNDTEEIRRELGKMN</sequence>
<feature type="transmembrane region" description="Helical" evidence="9">
    <location>
        <begin position="36"/>
        <end position="57"/>
    </location>
</feature>
<comment type="caution">
    <text evidence="11">The sequence shown here is derived from an EMBL/GenBank/DDBJ whole genome shotgun (WGS) entry which is preliminary data.</text>
</comment>
<keyword evidence="5 9" id="KW-0812">Transmembrane</keyword>